<organism evidence="2 3">
    <name type="scientific">Cymbomonas tetramitiformis</name>
    <dbReference type="NCBI Taxonomy" id="36881"/>
    <lineage>
        <taxon>Eukaryota</taxon>
        <taxon>Viridiplantae</taxon>
        <taxon>Chlorophyta</taxon>
        <taxon>Pyramimonadophyceae</taxon>
        <taxon>Pyramimonadales</taxon>
        <taxon>Pyramimonadaceae</taxon>
        <taxon>Cymbomonas</taxon>
    </lineage>
</organism>
<evidence type="ECO:0000313" key="3">
    <source>
        <dbReference type="Proteomes" id="UP001190700"/>
    </source>
</evidence>
<comment type="caution">
    <text evidence="2">The sequence shown here is derived from an EMBL/GenBank/DDBJ whole genome shotgun (WGS) entry which is preliminary data.</text>
</comment>
<dbReference type="EMBL" id="LGRX02029610">
    <property type="protein sequence ID" value="KAK3246645.1"/>
    <property type="molecule type" value="Genomic_DNA"/>
</dbReference>
<dbReference type="AlphaFoldDB" id="A0AAE0C3D0"/>
<dbReference type="GO" id="GO:0003677">
    <property type="term" value="F:DNA binding"/>
    <property type="evidence" value="ECO:0007669"/>
    <property type="project" value="UniProtKB-KW"/>
</dbReference>
<dbReference type="Proteomes" id="UP001190700">
    <property type="component" value="Unassembled WGS sequence"/>
</dbReference>
<gene>
    <name evidence="2" type="ORF">CYMTET_43825</name>
</gene>
<accession>A0AAE0C3D0</accession>
<evidence type="ECO:0000313" key="2">
    <source>
        <dbReference type="EMBL" id="KAK3246645.1"/>
    </source>
</evidence>
<protein>
    <submittedName>
        <fullName evidence="2">Uncharacterized protein</fullName>
    </submittedName>
</protein>
<reference evidence="2 3" key="1">
    <citation type="journal article" date="2015" name="Genome Biol. Evol.">
        <title>Comparative Genomics of a Bacterivorous Green Alga Reveals Evolutionary Causalities and Consequences of Phago-Mixotrophic Mode of Nutrition.</title>
        <authorList>
            <person name="Burns J.A."/>
            <person name="Paasch A."/>
            <person name="Narechania A."/>
            <person name="Kim E."/>
        </authorList>
    </citation>
    <scope>NUCLEOTIDE SEQUENCE [LARGE SCALE GENOMIC DNA]</scope>
    <source>
        <strain evidence="2 3">PLY_AMNH</strain>
    </source>
</reference>
<dbReference type="Gene3D" id="1.10.150.130">
    <property type="match status" value="1"/>
</dbReference>
<name>A0AAE0C3D0_9CHLO</name>
<sequence length="314" mass="34548">MFCTPRSQQAITCRVQGSLRLRSHSLSNISNKLAPGSCVRVHWPIDDAWYPGEMGDTDAYRMPRVAHDGDDEEQLKLSKEQCRVVPLAKGERCREERWENELAAFRQFCVTEGGSWLSATEAKVRLYVAQLMSKGTIKAASLKPYLSAINNYHEGMDYNGPAKGCSASRAVKGMASLQVEAADAPDEAETVQTWLPARHVTKMYAHGLAMQPTSSAEAELLWACTYYVVVAFVRWARDGFWQQASLSVNEASRDSYWILPCERGRLMSAQVNDGVQLGLGKLVCVPAEGGHFSLGHNSPRGACTSARAVRGCGI</sequence>
<evidence type="ECO:0000256" key="1">
    <source>
        <dbReference type="ARBA" id="ARBA00023125"/>
    </source>
</evidence>
<dbReference type="SUPFAM" id="SSF47823">
    <property type="entry name" value="lambda integrase-like, N-terminal domain"/>
    <property type="match status" value="1"/>
</dbReference>
<dbReference type="InterPro" id="IPR010998">
    <property type="entry name" value="Integrase_recombinase_N"/>
</dbReference>
<keyword evidence="1" id="KW-0238">DNA-binding</keyword>
<keyword evidence="3" id="KW-1185">Reference proteome</keyword>
<proteinExistence type="predicted"/>